<gene>
    <name evidence="1" type="ORF">PoB_001844400</name>
</gene>
<evidence type="ECO:0000313" key="2">
    <source>
        <dbReference type="Proteomes" id="UP000735302"/>
    </source>
</evidence>
<keyword evidence="2" id="KW-1185">Reference proteome</keyword>
<comment type="caution">
    <text evidence="1">The sequence shown here is derived from an EMBL/GenBank/DDBJ whole genome shotgun (WGS) entry which is preliminary data.</text>
</comment>
<organism evidence="1 2">
    <name type="scientific">Plakobranchus ocellatus</name>
    <dbReference type="NCBI Taxonomy" id="259542"/>
    <lineage>
        <taxon>Eukaryota</taxon>
        <taxon>Metazoa</taxon>
        <taxon>Spiralia</taxon>
        <taxon>Lophotrochozoa</taxon>
        <taxon>Mollusca</taxon>
        <taxon>Gastropoda</taxon>
        <taxon>Heterobranchia</taxon>
        <taxon>Euthyneura</taxon>
        <taxon>Panpulmonata</taxon>
        <taxon>Sacoglossa</taxon>
        <taxon>Placobranchoidea</taxon>
        <taxon>Plakobranchidae</taxon>
        <taxon>Plakobranchus</taxon>
    </lineage>
</organism>
<accession>A0AAV3ZC39</accession>
<dbReference type="AlphaFoldDB" id="A0AAV3ZC39"/>
<protein>
    <submittedName>
        <fullName evidence="1">Uncharacterized protein</fullName>
    </submittedName>
</protein>
<dbReference type="EMBL" id="BLXT01002201">
    <property type="protein sequence ID" value="GFN91938.1"/>
    <property type="molecule type" value="Genomic_DNA"/>
</dbReference>
<proteinExistence type="predicted"/>
<sequence length="78" mass="8278">MSAIPCENLNKASGSNPKEIQLQVHIKVISGFQALMSSQGTGGGARTNDRSVSEDLRADLLSTVPPSDYVDVFLQLSS</sequence>
<name>A0AAV3ZC39_9GAST</name>
<dbReference type="Proteomes" id="UP000735302">
    <property type="component" value="Unassembled WGS sequence"/>
</dbReference>
<reference evidence="1 2" key="1">
    <citation type="journal article" date="2021" name="Elife">
        <title>Chloroplast acquisition without the gene transfer in kleptoplastic sea slugs, Plakobranchus ocellatus.</title>
        <authorList>
            <person name="Maeda T."/>
            <person name="Takahashi S."/>
            <person name="Yoshida T."/>
            <person name="Shimamura S."/>
            <person name="Takaki Y."/>
            <person name="Nagai Y."/>
            <person name="Toyoda A."/>
            <person name="Suzuki Y."/>
            <person name="Arimoto A."/>
            <person name="Ishii H."/>
            <person name="Satoh N."/>
            <person name="Nishiyama T."/>
            <person name="Hasebe M."/>
            <person name="Maruyama T."/>
            <person name="Minagawa J."/>
            <person name="Obokata J."/>
            <person name="Shigenobu S."/>
        </authorList>
    </citation>
    <scope>NUCLEOTIDE SEQUENCE [LARGE SCALE GENOMIC DNA]</scope>
</reference>
<evidence type="ECO:0000313" key="1">
    <source>
        <dbReference type="EMBL" id="GFN91938.1"/>
    </source>
</evidence>